<reference evidence="1 2" key="1">
    <citation type="journal article" date="2014" name="PLoS ONE">
        <title>Global Analysis of Gene Expression Profiles in Physic Nut (Jatropha curcas L.) Seedlings Exposed to Salt Stress.</title>
        <authorList>
            <person name="Zhang L."/>
            <person name="Zhang C."/>
            <person name="Wu P."/>
            <person name="Chen Y."/>
            <person name="Li M."/>
            <person name="Jiang H."/>
            <person name="Wu G."/>
        </authorList>
    </citation>
    <scope>NUCLEOTIDE SEQUENCE [LARGE SCALE GENOMIC DNA]</scope>
    <source>
        <strain evidence="2">cv. GZQX0401</strain>
        <tissue evidence="1">Young leaves</tissue>
    </source>
</reference>
<sequence length="113" mass="12285">MIKEFESCSKNAKDGHEDPNIVFALHELVGPRSSALVPAMLVLVSMGAAWQGLASIEQGVIGIGSVQLGTDYCLALLAHFLGFWTLRSPFEARTMYDQVDSHTVGFGMKFPRA</sequence>
<evidence type="ECO:0000313" key="1">
    <source>
        <dbReference type="EMBL" id="KDP23088.1"/>
    </source>
</evidence>
<keyword evidence="2" id="KW-1185">Reference proteome</keyword>
<protein>
    <submittedName>
        <fullName evidence="1">Uncharacterized protein</fullName>
    </submittedName>
</protein>
<dbReference type="EMBL" id="KK915281">
    <property type="protein sequence ID" value="KDP23088.1"/>
    <property type="molecule type" value="Genomic_DNA"/>
</dbReference>
<dbReference type="AlphaFoldDB" id="A0A067JJR1"/>
<organism evidence="1 2">
    <name type="scientific">Jatropha curcas</name>
    <name type="common">Barbados nut</name>
    <dbReference type="NCBI Taxonomy" id="180498"/>
    <lineage>
        <taxon>Eukaryota</taxon>
        <taxon>Viridiplantae</taxon>
        <taxon>Streptophyta</taxon>
        <taxon>Embryophyta</taxon>
        <taxon>Tracheophyta</taxon>
        <taxon>Spermatophyta</taxon>
        <taxon>Magnoliopsida</taxon>
        <taxon>eudicotyledons</taxon>
        <taxon>Gunneridae</taxon>
        <taxon>Pentapetalae</taxon>
        <taxon>rosids</taxon>
        <taxon>fabids</taxon>
        <taxon>Malpighiales</taxon>
        <taxon>Euphorbiaceae</taxon>
        <taxon>Crotonoideae</taxon>
        <taxon>Jatropheae</taxon>
        <taxon>Jatropha</taxon>
    </lineage>
</organism>
<gene>
    <name evidence="1" type="ORF">JCGZ_00501</name>
</gene>
<name>A0A067JJR1_JATCU</name>
<dbReference type="Proteomes" id="UP000027138">
    <property type="component" value="Unassembled WGS sequence"/>
</dbReference>
<evidence type="ECO:0000313" key="2">
    <source>
        <dbReference type="Proteomes" id="UP000027138"/>
    </source>
</evidence>
<proteinExistence type="predicted"/>
<accession>A0A067JJR1</accession>